<dbReference type="EMBL" id="CABFNB010000035">
    <property type="protein sequence ID" value="VTZ59954.1"/>
    <property type="molecule type" value="Genomic_DNA"/>
</dbReference>
<keyword evidence="2" id="KW-0418">Kinase</keyword>
<proteinExistence type="predicted"/>
<dbReference type="Proteomes" id="UP001190825">
    <property type="component" value="Unassembled WGS sequence"/>
</dbReference>
<dbReference type="InterPro" id="IPR016230">
    <property type="entry name" value="PrkA/YeaG"/>
</dbReference>
<dbReference type="GeneID" id="61612189"/>
<dbReference type="InterPro" id="IPR013153">
    <property type="entry name" value="Prk_AAA"/>
</dbReference>
<keyword evidence="2" id="KW-0808">Transferase</keyword>
<dbReference type="GO" id="GO:0004672">
    <property type="term" value="F:protein kinase activity"/>
    <property type="evidence" value="ECO:0007669"/>
    <property type="project" value="InterPro"/>
</dbReference>
<dbReference type="NCBIfam" id="NF011999">
    <property type="entry name" value="PRK15455.1"/>
    <property type="match status" value="1"/>
</dbReference>
<keyword evidence="4" id="KW-1185">Reference proteome</keyword>
<reference evidence="3" key="3">
    <citation type="submission" date="2019-06" db="EMBL/GenBank/DDBJ databases">
        <authorList>
            <person name="Le Quere A."/>
            <person name="Colella S."/>
        </authorList>
    </citation>
    <scope>NUCLEOTIDE SEQUENCE</scope>
    <source>
        <strain evidence="3">EmedicaeMD41</strain>
    </source>
</reference>
<dbReference type="SMART" id="SM00763">
    <property type="entry name" value="AAA_PrkA"/>
    <property type="match status" value="1"/>
</dbReference>
<evidence type="ECO:0000259" key="1">
    <source>
        <dbReference type="SMART" id="SM00763"/>
    </source>
</evidence>
<feature type="domain" description="PrkA AAA" evidence="1">
    <location>
        <begin position="24"/>
        <end position="385"/>
    </location>
</feature>
<reference evidence="2" key="1">
    <citation type="submission" date="2017-04" db="EMBL/GenBank/DDBJ databases">
        <authorList>
            <person name="Porter S."/>
            <person name="Friesen M.L."/>
            <person name="Faber-Hammond J."/>
        </authorList>
    </citation>
    <scope>NUCLEOTIDE SEQUENCE</scope>
    <source>
        <strain evidence="2">Str16</strain>
    </source>
</reference>
<accession>A0A508WRC3</accession>
<dbReference type="SUPFAM" id="SSF52540">
    <property type="entry name" value="P-loop containing nucleoside triphosphate hydrolases"/>
    <property type="match status" value="1"/>
</dbReference>
<reference evidence="2 4" key="2">
    <citation type="journal article" date="2018" name="FEMS Microbiol. Ecol.">
        <title>Co-invading symbiotic mutualists of Medicago polymorpha retain high ancestral diversity and contain diverse accessory genomes.</title>
        <authorList>
            <person name="Porter S.S."/>
            <person name="Faber-Hammond J.J."/>
            <person name="Friesen M.L."/>
        </authorList>
    </citation>
    <scope>NUCLEOTIDE SEQUENCE [LARGE SCALE GENOMIC DNA]</scope>
    <source>
        <strain evidence="2 4">Str16</strain>
    </source>
</reference>
<evidence type="ECO:0000313" key="2">
    <source>
        <dbReference type="EMBL" id="PLT97794.1"/>
    </source>
</evidence>
<dbReference type="Proteomes" id="UP000507954">
    <property type="component" value="Unassembled WGS sequence"/>
</dbReference>
<name>A0A508WRC3_9HYPH</name>
<dbReference type="InterPro" id="IPR027417">
    <property type="entry name" value="P-loop_NTPase"/>
</dbReference>
<dbReference type="PANTHER" id="PTHR30267">
    <property type="entry name" value="PROTEIN KINASE PRKA"/>
    <property type="match status" value="1"/>
</dbReference>
<protein>
    <submittedName>
        <fullName evidence="2">PrkA family serine protein kinase</fullName>
    </submittedName>
</protein>
<sequence length="649" mass="74329">MQRSESDVFDLFSEIYTSAAQEEISLQEYLLACRDDKSMYATAQERMVDAIGEPILVDTSADERLGRIFSNRTIKIYPAFSDFFGMEDTIERIVGYFRYAAQGLEERKQILYLLGPVGGGKSSLAERLKKLMELRPIYTLMVDGKISPVFESPLGLFHPERMADLLEDKYGIARRRLTGLISPWASKRLDEVGGDISKFSVVKLMPSRLRQIGIAKTEPGDENNQDVSSLVGKVDIRQLENYSQADPDAYSYSGGLNRTTQGLLEFVEMFKAPIKVLHPLLTATQEGSYNGTENFGAFPFQGTILAHSNESEWLQFKNNRNNEAFLDRILVVKVPYCLRVTEEKQIYDKLLRESELVSNPCAPEVLEILSRFTVSTRLVPHENSSLYTKMRVYDGENLKDVDPKARSVQEYRDAAGVDEGMTGVSTRFAFKVLSETFNYDTKEVAADPVHLMYILEQAIKREQFAKETEAAYLDFIKSELATRYAEFIGHEIQKAYLESYSEYGQNLFDRYIAYADAWLEDQDFKDPDTGQILNRKILDSELSQIEKPAGIANPKDFRNEVVKFTLRARAKNHGKNPSWTSYEKLREVIEKRMFGQVEDLLPVISFGSKKDSATEKQHVEFVQRMKERGYTERQVRRLVDWYMRVNKAG</sequence>
<dbReference type="EMBL" id="NBUC01000126">
    <property type="protein sequence ID" value="PLT97794.1"/>
    <property type="molecule type" value="Genomic_DNA"/>
</dbReference>
<dbReference type="OMA" id="DFYGMED"/>
<organism evidence="3">
    <name type="scientific">Sinorhizobium medicae</name>
    <dbReference type="NCBI Taxonomy" id="110321"/>
    <lineage>
        <taxon>Bacteria</taxon>
        <taxon>Pseudomonadati</taxon>
        <taxon>Pseudomonadota</taxon>
        <taxon>Alphaproteobacteria</taxon>
        <taxon>Hyphomicrobiales</taxon>
        <taxon>Rhizobiaceae</taxon>
        <taxon>Sinorhizobium/Ensifer group</taxon>
        <taxon>Sinorhizobium</taxon>
    </lineage>
</organism>
<evidence type="ECO:0000313" key="4">
    <source>
        <dbReference type="Proteomes" id="UP001190825"/>
    </source>
</evidence>
<dbReference type="Pfam" id="PF06798">
    <property type="entry name" value="PrkA"/>
    <property type="match status" value="1"/>
</dbReference>
<evidence type="ECO:0000313" key="3">
    <source>
        <dbReference type="EMBL" id="VTZ59954.1"/>
    </source>
</evidence>
<dbReference type="PANTHER" id="PTHR30267:SF2">
    <property type="entry name" value="PROTEIN PRKA"/>
    <property type="match status" value="1"/>
</dbReference>
<dbReference type="RefSeq" id="WP_011975204.1">
    <property type="nucleotide sequence ID" value="NZ_ATYC01000022.1"/>
</dbReference>
<dbReference type="AlphaFoldDB" id="A0A508WRC3"/>
<dbReference type="InterPro" id="IPR010650">
    <property type="entry name" value="PrkA_C"/>
</dbReference>
<dbReference type="PIRSF" id="PIRSF000549">
    <property type="entry name" value="Ser_prot_kin"/>
    <property type="match status" value="1"/>
</dbReference>
<gene>
    <name evidence="3" type="primary">yeaG</name>
    <name evidence="2" type="ORF">BMJ33_24920</name>
    <name evidence="3" type="ORF">EMEDMD4_130005</name>
</gene>
<dbReference type="Pfam" id="PF08298">
    <property type="entry name" value="AAA_PrkA"/>
    <property type="match status" value="1"/>
</dbReference>
<dbReference type="InterPro" id="IPR057741">
    <property type="entry name" value="YeaG"/>
</dbReference>